<evidence type="ECO:0000313" key="2">
    <source>
        <dbReference type="Proteomes" id="UP000305238"/>
    </source>
</evidence>
<proteinExistence type="predicted"/>
<gene>
    <name evidence="1" type="ORF">ETD96_41685</name>
</gene>
<dbReference type="Proteomes" id="UP000305238">
    <property type="component" value="Unassembled WGS sequence"/>
</dbReference>
<protein>
    <submittedName>
        <fullName evidence="1">Uncharacterized protein</fullName>
    </submittedName>
</protein>
<dbReference type="RefSeq" id="WP_138641995.1">
    <property type="nucleotide sequence ID" value="NZ_JASWDG010000028.1"/>
</dbReference>
<dbReference type="AlphaFoldDB" id="A0A5S4FZU4"/>
<evidence type="ECO:0000313" key="1">
    <source>
        <dbReference type="EMBL" id="TMR26209.1"/>
    </source>
</evidence>
<organism evidence="1 2">
    <name type="scientific">Actinomadura geliboluensis</name>
    <dbReference type="NCBI Taxonomy" id="882440"/>
    <lineage>
        <taxon>Bacteria</taxon>
        <taxon>Bacillati</taxon>
        <taxon>Actinomycetota</taxon>
        <taxon>Actinomycetes</taxon>
        <taxon>Streptosporangiales</taxon>
        <taxon>Thermomonosporaceae</taxon>
        <taxon>Actinomadura</taxon>
    </lineage>
</organism>
<reference evidence="1 2" key="1">
    <citation type="submission" date="2019-05" db="EMBL/GenBank/DDBJ databases">
        <title>Draft genome sequence of Actinomadura geliboluensis A8036.</title>
        <authorList>
            <person name="Saricaoglu S."/>
            <person name="Isik K."/>
        </authorList>
    </citation>
    <scope>NUCLEOTIDE SEQUENCE [LARGE SCALE GENOMIC DNA]</scope>
    <source>
        <strain evidence="1 2">A8036</strain>
    </source>
</reference>
<name>A0A5S4FZU4_9ACTN</name>
<keyword evidence="2" id="KW-1185">Reference proteome</keyword>
<sequence length="300" mass="33366">MTTTRENRLLRKQRELEAVASSDPDAIAAVLRDHAPHFKEREVVLRGLLLLGGRGDVPFSPNPWGISASYGLDEALSRVWLPVAERCQQFVAAVRREIFGLALVEASGEFSLAYLFLRRFGRRASSTAPRSLDALPSRAEEGARLEVMWGERPFPPDSPPISVLDVSVPAAIQALAGVHTVLRSPESHLQFTDSGGETLGDLLRERNAEFDEEDVDEEEEEEEEEDWQLADLRAGVFDRCIYLGHCDEAAEGYYYDLGNGQPSPDPLVVTHDQDGSSHGDSFLEWFDRRAQEFLLCVPSG</sequence>
<comment type="caution">
    <text evidence="1">The sequence shown here is derived from an EMBL/GenBank/DDBJ whole genome shotgun (WGS) entry which is preliminary data.</text>
</comment>
<accession>A0A5S4FZU4</accession>
<dbReference type="OrthoDB" id="498873at2"/>
<dbReference type="EMBL" id="VCKZ01000577">
    <property type="protein sequence ID" value="TMR26209.1"/>
    <property type="molecule type" value="Genomic_DNA"/>
</dbReference>